<organism evidence="2 3">
    <name type="scientific">Tanacetum coccineum</name>
    <dbReference type="NCBI Taxonomy" id="301880"/>
    <lineage>
        <taxon>Eukaryota</taxon>
        <taxon>Viridiplantae</taxon>
        <taxon>Streptophyta</taxon>
        <taxon>Embryophyta</taxon>
        <taxon>Tracheophyta</taxon>
        <taxon>Spermatophyta</taxon>
        <taxon>Magnoliopsida</taxon>
        <taxon>eudicotyledons</taxon>
        <taxon>Gunneridae</taxon>
        <taxon>Pentapetalae</taxon>
        <taxon>asterids</taxon>
        <taxon>campanulids</taxon>
        <taxon>Asterales</taxon>
        <taxon>Asteraceae</taxon>
        <taxon>Asteroideae</taxon>
        <taxon>Anthemideae</taxon>
        <taxon>Anthemidinae</taxon>
        <taxon>Tanacetum</taxon>
    </lineage>
</organism>
<reference evidence="2" key="2">
    <citation type="submission" date="2022-01" db="EMBL/GenBank/DDBJ databases">
        <authorList>
            <person name="Yamashiro T."/>
            <person name="Shiraishi A."/>
            <person name="Satake H."/>
            <person name="Nakayama K."/>
        </authorList>
    </citation>
    <scope>NUCLEOTIDE SEQUENCE</scope>
</reference>
<name>A0ABQ5HGK6_9ASTR</name>
<feature type="compositionally biased region" description="Basic and acidic residues" evidence="1">
    <location>
        <begin position="18"/>
        <end position="33"/>
    </location>
</feature>
<feature type="compositionally biased region" description="Basic and acidic residues" evidence="1">
    <location>
        <begin position="41"/>
        <end position="52"/>
    </location>
</feature>
<dbReference type="Proteomes" id="UP001151760">
    <property type="component" value="Unassembled WGS sequence"/>
</dbReference>
<protein>
    <recommendedName>
        <fullName evidence="4">Reverse transcriptase domain-containing protein</fullName>
    </recommendedName>
</protein>
<reference evidence="2" key="1">
    <citation type="journal article" date="2022" name="Int. J. Mol. Sci.">
        <title>Draft Genome of Tanacetum Coccineum: Genomic Comparison of Closely Related Tanacetum-Family Plants.</title>
        <authorList>
            <person name="Yamashiro T."/>
            <person name="Shiraishi A."/>
            <person name="Nakayama K."/>
            <person name="Satake H."/>
        </authorList>
    </citation>
    <scope>NUCLEOTIDE SEQUENCE</scope>
</reference>
<accession>A0ABQ5HGK6</accession>
<gene>
    <name evidence="2" type="ORF">Tco_1068681</name>
</gene>
<evidence type="ECO:0000313" key="2">
    <source>
        <dbReference type="EMBL" id="GJT86964.1"/>
    </source>
</evidence>
<comment type="caution">
    <text evidence="2">The sequence shown here is derived from an EMBL/GenBank/DDBJ whole genome shotgun (WGS) entry which is preliminary data.</text>
</comment>
<keyword evidence="3" id="KW-1185">Reference proteome</keyword>
<evidence type="ECO:0000256" key="1">
    <source>
        <dbReference type="SAM" id="MobiDB-lite"/>
    </source>
</evidence>
<dbReference type="EMBL" id="BQNB010019596">
    <property type="protein sequence ID" value="GJT86964.1"/>
    <property type="molecule type" value="Genomic_DNA"/>
</dbReference>
<proteinExistence type="predicted"/>
<sequence length="130" mass="15609">MISMMLRLVFPPWRGVTKDRSTIKEKARREMSKSRGKRSRHQEISSDSKHEEGSEDTYEDLNSPHKRPKPTLFTQRITRFKYHRRAKLSRNIMVYEENKDPEDHLGIFSTAAEQEKWPMPGWQTNYMRKL</sequence>
<evidence type="ECO:0008006" key="4">
    <source>
        <dbReference type="Google" id="ProtNLM"/>
    </source>
</evidence>
<evidence type="ECO:0000313" key="3">
    <source>
        <dbReference type="Proteomes" id="UP001151760"/>
    </source>
</evidence>
<feature type="region of interest" description="Disordered" evidence="1">
    <location>
        <begin position="18"/>
        <end position="73"/>
    </location>
</feature>